<comment type="caution">
    <text evidence="2">The sequence shown here is derived from an EMBL/GenBank/DDBJ whole genome shotgun (WGS) entry which is preliminary data.</text>
</comment>
<dbReference type="Proteomes" id="UP000178449">
    <property type="component" value="Unassembled WGS sequence"/>
</dbReference>
<organism evidence="2 3">
    <name type="scientific">Candidatus Lambdaproteobacteria bacterium RIFOXYD2_FULL_50_16</name>
    <dbReference type="NCBI Taxonomy" id="1817772"/>
    <lineage>
        <taxon>Bacteria</taxon>
        <taxon>Pseudomonadati</taxon>
        <taxon>Pseudomonadota</taxon>
        <taxon>Candidatus Lambdaproteobacteria</taxon>
    </lineage>
</organism>
<keyword evidence="1" id="KW-0472">Membrane</keyword>
<reference evidence="2 3" key="1">
    <citation type="journal article" date="2016" name="Nat. Commun.">
        <title>Thousands of microbial genomes shed light on interconnected biogeochemical processes in an aquifer system.</title>
        <authorList>
            <person name="Anantharaman K."/>
            <person name="Brown C.T."/>
            <person name="Hug L.A."/>
            <person name="Sharon I."/>
            <person name="Castelle C.J."/>
            <person name="Probst A.J."/>
            <person name="Thomas B.C."/>
            <person name="Singh A."/>
            <person name="Wilkins M.J."/>
            <person name="Karaoz U."/>
            <person name="Brodie E.L."/>
            <person name="Williams K.H."/>
            <person name="Hubbard S.S."/>
            <person name="Banfield J.F."/>
        </authorList>
    </citation>
    <scope>NUCLEOTIDE SEQUENCE [LARGE SCALE GENOMIC DNA]</scope>
</reference>
<proteinExistence type="predicted"/>
<dbReference type="EMBL" id="MFNE01000022">
    <property type="protein sequence ID" value="OGG95467.1"/>
    <property type="molecule type" value="Genomic_DNA"/>
</dbReference>
<evidence type="ECO:0000313" key="3">
    <source>
        <dbReference type="Proteomes" id="UP000178449"/>
    </source>
</evidence>
<feature type="transmembrane region" description="Helical" evidence="1">
    <location>
        <begin position="134"/>
        <end position="156"/>
    </location>
</feature>
<dbReference type="STRING" id="1817772.A2527_07070"/>
<feature type="transmembrane region" description="Helical" evidence="1">
    <location>
        <begin position="24"/>
        <end position="42"/>
    </location>
</feature>
<sequence length="257" mass="28854">MEGLKPLWQLIKGDGLRSRRDSRLGLLLLTPWLNALMARMLLPRLSFWLKDDFDLVAHYPLILGFLFLWLAPLSLGLWAAELLLEERQSGLCALLALPLPKRAYLAYRLWVPALLSYLTILGCLLIAPHEPLDLAPILWMALAASLQTPLLCLLLFSFSANREGAMALARLLQILGGLPILAYFLTPPYGNLIGLVFPPYWLAKAFWSAWAEELAYWQNLGIGLFMILPLLGWAKSLFLKSLISDLGKDRANPPQNP</sequence>
<evidence type="ECO:0008006" key="4">
    <source>
        <dbReference type="Google" id="ProtNLM"/>
    </source>
</evidence>
<dbReference type="AlphaFoldDB" id="A0A1F6GBH9"/>
<evidence type="ECO:0000256" key="1">
    <source>
        <dbReference type="SAM" id="Phobius"/>
    </source>
</evidence>
<keyword evidence="1" id="KW-0812">Transmembrane</keyword>
<feature type="transmembrane region" description="Helical" evidence="1">
    <location>
        <begin position="105"/>
        <end position="128"/>
    </location>
</feature>
<feature type="transmembrane region" description="Helical" evidence="1">
    <location>
        <begin position="216"/>
        <end position="234"/>
    </location>
</feature>
<feature type="transmembrane region" description="Helical" evidence="1">
    <location>
        <begin position="62"/>
        <end position="84"/>
    </location>
</feature>
<protein>
    <recommendedName>
        <fullName evidence="4">ABC-2 type transporter domain-containing protein</fullName>
    </recommendedName>
</protein>
<gene>
    <name evidence="2" type="ORF">A2527_07070</name>
</gene>
<accession>A0A1F6GBH9</accession>
<evidence type="ECO:0000313" key="2">
    <source>
        <dbReference type="EMBL" id="OGG95467.1"/>
    </source>
</evidence>
<keyword evidence="1" id="KW-1133">Transmembrane helix</keyword>
<name>A0A1F6GBH9_9PROT</name>